<gene>
    <name evidence="1" type="ORF">BCR42DRAFT_398150</name>
</gene>
<protein>
    <recommendedName>
        <fullName evidence="3">Reverse transcriptase zinc-binding domain-containing protein</fullName>
    </recommendedName>
</protein>
<sequence length="121" mass="14718">MRHNPQMENSNVSTRRASLLSSQYKIAPAAATMMTHKQWSIFWRLKINHGTRTVWWRILTKKLPTKETLRHSIQDQDNLSLTFNIIMETIWTYHWICSFDTEDWRKIWRPRTALSMYYKNM</sequence>
<evidence type="ECO:0000313" key="1">
    <source>
        <dbReference type="EMBL" id="ORZ05616.1"/>
    </source>
</evidence>
<evidence type="ECO:0000313" key="2">
    <source>
        <dbReference type="Proteomes" id="UP000193560"/>
    </source>
</evidence>
<dbReference type="Proteomes" id="UP000193560">
    <property type="component" value="Unassembled WGS sequence"/>
</dbReference>
<name>A0A1X2HYX3_9FUNG</name>
<dbReference type="OrthoDB" id="2273311at2759"/>
<organism evidence="1 2">
    <name type="scientific">Absidia repens</name>
    <dbReference type="NCBI Taxonomy" id="90262"/>
    <lineage>
        <taxon>Eukaryota</taxon>
        <taxon>Fungi</taxon>
        <taxon>Fungi incertae sedis</taxon>
        <taxon>Mucoromycota</taxon>
        <taxon>Mucoromycotina</taxon>
        <taxon>Mucoromycetes</taxon>
        <taxon>Mucorales</taxon>
        <taxon>Cunninghamellaceae</taxon>
        <taxon>Absidia</taxon>
    </lineage>
</organism>
<evidence type="ECO:0008006" key="3">
    <source>
        <dbReference type="Google" id="ProtNLM"/>
    </source>
</evidence>
<dbReference type="AlphaFoldDB" id="A0A1X2HYX3"/>
<accession>A0A1X2HYX3</accession>
<reference evidence="1 2" key="1">
    <citation type="submission" date="2016-07" db="EMBL/GenBank/DDBJ databases">
        <title>Pervasive Adenine N6-methylation of Active Genes in Fungi.</title>
        <authorList>
            <consortium name="DOE Joint Genome Institute"/>
            <person name="Mondo S.J."/>
            <person name="Dannebaum R.O."/>
            <person name="Kuo R.C."/>
            <person name="Labutti K."/>
            <person name="Haridas S."/>
            <person name="Kuo A."/>
            <person name="Salamov A."/>
            <person name="Ahrendt S.R."/>
            <person name="Lipzen A."/>
            <person name="Sullivan W."/>
            <person name="Andreopoulos W.B."/>
            <person name="Clum A."/>
            <person name="Lindquist E."/>
            <person name="Daum C."/>
            <person name="Ramamoorthy G.K."/>
            <person name="Gryganskyi A."/>
            <person name="Culley D."/>
            <person name="Magnuson J.K."/>
            <person name="James T.Y."/>
            <person name="O'Malley M.A."/>
            <person name="Stajich J.E."/>
            <person name="Spatafora J.W."/>
            <person name="Visel A."/>
            <person name="Grigoriev I.V."/>
        </authorList>
    </citation>
    <scope>NUCLEOTIDE SEQUENCE [LARGE SCALE GENOMIC DNA]</scope>
    <source>
        <strain evidence="1 2">NRRL 1336</strain>
    </source>
</reference>
<keyword evidence="2" id="KW-1185">Reference proteome</keyword>
<dbReference type="EMBL" id="MCGE01000043">
    <property type="protein sequence ID" value="ORZ05616.1"/>
    <property type="molecule type" value="Genomic_DNA"/>
</dbReference>
<comment type="caution">
    <text evidence="1">The sequence shown here is derived from an EMBL/GenBank/DDBJ whole genome shotgun (WGS) entry which is preliminary data.</text>
</comment>
<proteinExistence type="predicted"/>